<comment type="caution">
    <text evidence="9">The sequence shown here is derived from an EMBL/GenBank/DDBJ whole genome shotgun (WGS) entry which is preliminary data.</text>
</comment>
<keyword evidence="7" id="KW-0732">Signal</keyword>
<evidence type="ECO:0000256" key="1">
    <source>
        <dbReference type="ARBA" id="ARBA00003236"/>
    </source>
</evidence>
<dbReference type="GO" id="GO:0016020">
    <property type="term" value="C:membrane"/>
    <property type="evidence" value="ECO:0007669"/>
    <property type="project" value="TreeGrafter"/>
</dbReference>
<evidence type="ECO:0000259" key="8">
    <source>
        <dbReference type="PROSITE" id="PS51677"/>
    </source>
</evidence>
<evidence type="ECO:0000256" key="4">
    <source>
        <dbReference type="ARBA" id="ARBA00022723"/>
    </source>
</evidence>
<feature type="signal peptide" evidence="7">
    <location>
        <begin position="1"/>
        <end position="31"/>
    </location>
</feature>
<name>A0A4R3LPV3_9HYPH</name>
<accession>A0A4R3LPV3</accession>
<comment type="similarity">
    <text evidence="2">Belongs to the polysaccharide deacetylase family.</text>
</comment>
<protein>
    <recommendedName>
        <fullName evidence="3">Chitooligosaccharide deacetylase</fullName>
    </recommendedName>
    <alternativeName>
        <fullName evidence="6">Nodulation protein B</fullName>
    </alternativeName>
</protein>
<dbReference type="SUPFAM" id="SSF88713">
    <property type="entry name" value="Glycoside hydrolase/deacetylase"/>
    <property type="match status" value="1"/>
</dbReference>
<dbReference type="PANTHER" id="PTHR10587:SF133">
    <property type="entry name" value="CHITIN DEACETYLASE 1-RELATED"/>
    <property type="match status" value="1"/>
</dbReference>
<dbReference type="GO" id="GO:0005975">
    <property type="term" value="P:carbohydrate metabolic process"/>
    <property type="evidence" value="ECO:0007669"/>
    <property type="project" value="InterPro"/>
</dbReference>
<dbReference type="GO" id="GO:0046872">
    <property type="term" value="F:metal ion binding"/>
    <property type="evidence" value="ECO:0007669"/>
    <property type="project" value="UniProtKB-KW"/>
</dbReference>
<evidence type="ECO:0000256" key="7">
    <source>
        <dbReference type="SAM" id="SignalP"/>
    </source>
</evidence>
<dbReference type="InterPro" id="IPR011330">
    <property type="entry name" value="Glyco_hydro/deAcase_b/a-brl"/>
</dbReference>
<keyword evidence="4" id="KW-0479">Metal-binding</keyword>
<dbReference type="EMBL" id="SMAI01000013">
    <property type="protein sequence ID" value="TCT02432.1"/>
    <property type="molecule type" value="Genomic_DNA"/>
</dbReference>
<comment type="function">
    <text evidence="1">Is involved in generating a small heat-stable compound (Nod), an acylated oligomer of N-acetylglucosamine, that stimulates mitosis in various plant protoplasts.</text>
</comment>
<evidence type="ECO:0000313" key="9">
    <source>
        <dbReference type="EMBL" id="TCT02432.1"/>
    </source>
</evidence>
<dbReference type="OrthoDB" id="276604at2"/>
<dbReference type="GO" id="GO:0016810">
    <property type="term" value="F:hydrolase activity, acting on carbon-nitrogen (but not peptide) bonds"/>
    <property type="evidence" value="ECO:0007669"/>
    <property type="project" value="InterPro"/>
</dbReference>
<dbReference type="InterPro" id="IPR002509">
    <property type="entry name" value="NODB_dom"/>
</dbReference>
<feature type="chain" id="PRO_5020835875" description="Chitooligosaccharide deacetylase" evidence="7">
    <location>
        <begin position="32"/>
        <end position="269"/>
    </location>
</feature>
<evidence type="ECO:0000256" key="3">
    <source>
        <dbReference type="ARBA" id="ARBA00020071"/>
    </source>
</evidence>
<keyword evidence="5" id="KW-0378">Hydrolase</keyword>
<dbReference type="Pfam" id="PF01522">
    <property type="entry name" value="Polysacc_deac_1"/>
    <property type="match status" value="1"/>
</dbReference>
<evidence type="ECO:0000256" key="5">
    <source>
        <dbReference type="ARBA" id="ARBA00022801"/>
    </source>
</evidence>
<proteinExistence type="inferred from homology"/>
<evidence type="ECO:0000256" key="2">
    <source>
        <dbReference type="ARBA" id="ARBA00010973"/>
    </source>
</evidence>
<reference evidence="9 10" key="1">
    <citation type="submission" date="2019-03" db="EMBL/GenBank/DDBJ databases">
        <title>Genomic Encyclopedia of Type Strains, Phase IV (KMG-IV): sequencing the most valuable type-strain genomes for metagenomic binning, comparative biology and taxonomic classification.</title>
        <authorList>
            <person name="Goeker M."/>
        </authorList>
    </citation>
    <scope>NUCLEOTIDE SEQUENCE [LARGE SCALE GENOMIC DNA]</scope>
    <source>
        <strain evidence="9 10">DSM 9035</strain>
    </source>
</reference>
<dbReference type="AlphaFoldDB" id="A0A4R3LPV3"/>
<dbReference type="Gene3D" id="3.20.20.370">
    <property type="entry name" value="Glycoside hydrolase/deacetylase"/>
    <property type="match status" value="1"/>
</dbReference>
<evidence type="ECO:0000313" key="10">
    <source>
        <dbReference type="Proteomes" id="UP000294664"/>
    </source>
</evidence>
<dbReference type="InterPro" id="IPR050248">
    <property type="entry name" value="Polysacc_deacetylase_ArnD"/>
</dbReference>
<gene>
    <name evidence="9" type="ORF">EDC64_11380</name>
</gene>
<feature type="domain" description="NodB homology" evidence="8">
    <location>
        <begin position="69"/>
        <end position="256"/>
    </location>
</feature>
<organism evidence="9 10">
    <name type="scientific">Aquabacter spiritensis</name>
    <dbReference type="NCBI Taxonomy" id="933073"/>
    <lineage>
        <taxon>Bacteria</taxon>
        <taxon>Pseudomonadati</taxon>
        <taxon>Pseudomonadota</taxon>
        <taxon>Alphaproteobacteria</taxon>
        <taxon>Hyphomicrobiales</taxon>
        <taxon>Xanthobacteraceae</taxon>
        <taxon>Aquabacter</taxon>
    </lineage>
</organism>
<dbReference type="CDD" id="cd10917">
    <property type="entry name" value="CE4_NodB_like_6s_7s"/>
    <property type="match status" value="1"/>
</dbReference>
<dbReference type="Proteomes" id="UP000294664">
    <property type="component" value="Unassembled WGS sequence"/>
</dbReference>
<sequence length="269" mass="28670">MILFARALAALRAPASVTILALLGLVPPADAAPCPGQSDALGTARVMEVPPGARVGTKSFPQTLPLADREVVLTFDDGPWPTTTAAILDALKAECVRATFFLIGENARIRPELVRRARAEGHTIAHHSMTHPEATLAGLPFPAAVAEIERGIAADDFAAYGTVAGAPRIPFFRFPGFAATPALLDYLSQRGISVFGADLWASDWNKMTPEQELDLVLRRLDAAGRGIILFHDTKSQTAAMIPAFLRALAERGYHTVHIVPASATARPPN</sequence>
<dbReference type="PROSITE" id="PS51677">
    <property type="entry name" value="NODB"/>
    <property type="match status" value="1"/>
</dbReference>
<dbReference type="PANTHER" id="PTHR10587">
    <property type="entry name" value="GLYCOSYL TRANSFERASE-RELATED"/>
    <property type="match status" value="1"/>
</dbReference>
<evidence type="ECO:0000256" key="6">
    <source>
        <dbReference type="ARBA" id="ARBA00032976"/>
    </source>
</evidence>
<keyword evidence="10" id="KW-1185">Reference proteome</keyword>